<dbReference type="Proteomes" id="UP000254304">
    <property type="component" value="Unassembled WGS sequence"/>
</dbReference>
<evidence type="ECO:0008006" key="3">
    <source>
        <dbReference type="Google" id="ProtNLM"/>
    </source>
</evidence>
<proteinExistence type="predicted"/>
<reference evidence="1 2" key="1">
    <citation type="submission" date="2018-06" db="EMBL/GenBank/DDBJ databases">
        <authorList>
            <consortium name="Pathogen Informatics"/>
            <person name="Doyle S."/>
        </authorList>
    </citation>
    <scope>NUCLEOTIDE SEQUENCE [LARGE SCALE GENOMIC DNA]</scope>
    <source>
        <strain evidence="1 2">NCTC12157</strain>
    </source>
</reference>
<gene>
    <name evidence="1" type="ORF">NCTC12157_04202</name>
</gene>
<protein>
    <recommendedName>
        <fullName evidence="3">Restriction endonuclease</fullName>
    </recommendedName>
</protein>
<evidence type="ECO:0000313" key="1">
    <source>
        <dbReference type="EMBL" id="STQ46423.1"/>
    </source>
</evidence>
<sequence>MSDEEQYVVLTENDVSQWDDKTGERYHFPKQYSKSIKPGMQFVYYKGRLKPENKAFEGQRLSKSPHYFGIGRIVDVQPDKAGHLIATLSDFQAFGKPYWQKMMAIILKKFRNLKNLIIGV</sequence>
<dbReference type="AlphaFoldDB" id="A0A377NHI3"/>
<evidence type="ECO:0000313" key="2">
    <source>
        <dbReference type="Proteomes" id="UP000254304"/>
    </source>
</evidence>
<accession>A0A377NHI3</accession>
<dbReference type="EMBL" id="UGGO01000001">
    <property type="protein sequence ID" value="STQ46423.1"/>
    <property type="molecule type" value="Genomic_DNA"/>
</dbReference>
<organism evidence="1 2">
    <name type="scientific">Ewingella americana</name>
    <dbReference type="NCBI Taxonomy" id="41202"/>
    <lineage>
        <taxon>Bacteria</taxon>
        <taxon>Pseudomonadati</taxon>
        <taxon>Pseudomonadota</taxon>
        <taxon>Gammaproteobacteria</taxon>
        <taxon>Enterobacterales</taxon>
        <taxon>Yersiniaceae</taxon>
        <taxon>Ewingella</taxon>
    </lineage>
</organism>
<name>A0A377NHI3_9GAMM</name>